<protein>
    <recommendedName>
        <fullName evidence="5">Rqc2 homolog RqcH</fullName>
        <shortName evidence="5">RqcH</shortName>
    </recommendedName>
</protein>
<dbReference type="InterPro" id="IPR043682">
    <property type="entry name" value="RqcH_bacterial"/>
</dbReference>
<evidence type="ECO:0000256" key="5">
    <source>
        <dbReference type="HAMAP-Rule" id="MF_00844"/>
    </source>
</evidence>
<dbReference type="Pfam" id="PF05670">
    <property type="entry name" value="NFACT-R_1"/>
    <property type="match status" value="1"/>
</dbReference>
<sequence>MYFDALTMSAVADELRETIVGGRIQRVVLTGPLSIGLEIYQRGQRYHLLASAHPQFARVHLVQKRLSRGVEQATPLLLLMRKYLLGGRIVGIEQPHLERILVLSIAKRAQTRNQAEETEEEAGLFPPPQPSPVGGGSLFPHLQPSGSLFPPPAGEDEGGGDDEPDEPWPDDAEQPALITCDLIIEPMDRRSNIILVDDNNMVMESIKRVTPRMSQRVIMPRHVYELPPAQAKRDPTRAMGEGLAGLSAGLGGELEKALVTNYRGVSPQVAREVIFRSLGQPKSAISADLPWYSLAARLREIFNPPWHPCLVRGPDGPLAYAAYHLNHLANAQDGPSISAVLEEFYAAREELTNHTQRRSALAQQLSAASERLQHQCEQIRAELRKAGDLEVLRWEGEMIFAFLHALQPGQTVLTVEGRKIQLDPQRKPVEQAQERFKAYDKAKSALAGLPELLNQVEMRIHGVEQLKALLLLSDDYDQIEQIAIEAEEMGYLREHPDPIAKRRRHKSTKARPLQVQSSDGFAIVIGRSARQNEEVTFRIGRPEDLWLHARGIHGSHVIIRSAGREVPETTLLEAASLAAHFSQASHDASVEIDLCRRALVRKVVGGPIGLVTYQAERTIRAVPRKP</sequence>
<comment type="caution">
    <text evidence="8">The sequence shown here is derived from an EMBL/GenBank/DDBJ whole genome shotgun (WGS) entry which is preliminary data.</text>
</comment>
<dbReference type="EMBL" id="ADVR01000131">
    <property type="protein sequence ID" value="EFO79073.1"/>
    <property type="molecule type" value="Genomic_DNA"/>
</dbReference>
<keyword evidence="1 5" id="KW-0820">tRNA-binding</keyword>
<keyword evidence="5" id="KW-0175">Coiled coil</keyword>
<evidence type="ECO:0000259" key="7">
    <source>
        <dbReference type="Pfam" id="PF05670"/>
    </source>
</evidence>
<gene>
    <name evidence="5" type="primary">rqcH</name>
    <name evidence="8" type="ORF">OSCT_3074</name>
</gene>
<comment type="subunit">
    <text evidence="5">Associates with stalled 50S ribosomal subunits. Binds to RqcP.</text>
</comment>
<keyword evidence="2 5" id="KW-0699">rRNA-binding</keyword>
<keyword evidence="3 5" id="KW-0694">RNA-binding</keyword>
<dbReference type="OrthoDB" id="9766163at2"/>
<name>E1IIC3_9CHLR</name>
<organism evidence="8 9">
    <name type="scientific">Oscillochloris trichoides DG-6</name>
    <dbReference type="NCBI Taxonomy" id="765420"/>
    <lineage>
        <taxon>Bacteria</taxon>
        <taxon>Bacillati</taxon>
        <taxon>Chloroflexota</taxon>
        <taxon>Chloroflexia</taxon>
        <taxon>Chloroflexales</taxon>
        <taxon>Chloroflexineae</taxon>
        <taxon>Oscillochloridaceae</taxon>
        <taxon>Oscillochloris</taxon>
    </lineage>
</organism>
<dbReference type="Proteomes" id="UP000054010">
    <property type="component" value="Unassembled WGS sequence"/>
</dbReference>
<evidence type="ECO:0000256" key="1">
    <source>
        <dbReference type="ARBA" id="ARBA00022555"/>
    </source>
</evidence>
<feature type="coiled-coil region" evidence="5">
    <location>
        <begin position="362"/>
        <end position="389"/>
    </location>
</feature>
<dbReference type="GO" id="GO:0043023">
    <property type="term" value="F:ribosomal large subunit binding"/>
    <property type="evidence" value="ECO:0007669"/>
    <property type="project" value="UniProtKB-UniRule"/>
</dbReference>
<dbReference type="HAMAP" id="MF_00844_B">
    <property type="entry name" value="RqcH_B"/>
    <property type="match status" value="1"/>
</dbReference>
<dbReference type="InterPro" id="IPR008532">
    <property type="entry name" value="NFACT_RNA-bd"/>
</dbReference>
<evidence type="ECO:0000256" key="2">
    <source>
        <dbReference type="ARBA" id="ARBA00022730"/>
    </source>
</evidence>
<dbReference type="HOGENOM" id="CLU_022481_2_1_0"/>
<dbReference type="GO" id="GO:0072344">
    <property type="term" value="P:rescue of stalled ribosome"/>
    <property type="evidence" value="ECO:0007669"/>
    <property type="project" value="UniProtKB-UniRule"/>
</dbReference>
<evidence type="ECO:0000313" key="9">
    <source>
        <dbReference type="Proteomes" id="UP000054010"/>
    </source>
</evidence>
<evidence type="ECO:0000256" key="3">
    <source>
        <dbReference type="ARBA" id="ARBA00022884"/>
    </source>
</evidence>
<accession>E1IIC3</accession>
<dbReference type="STRING" id="765420.OSCT_3074"/>
<dbReference type="Gene3D" id="2.30.310.10">
    <property type="entry name" value="ibrinogen binding protein from staphylococcus aureus domain"/>
    <property type="match status" value="1"/>
</dbReference>
<feature type="domain" description="NFACT RNA-binding" evidence="7">
    <location>
        <begin position="516"/>
        <end position="591"/>
    </location>
</feature>
<dbReference type="InterPro" id="IPR051608">
    <property type="entry name" value="RQC_Subunit_NEMF"/>
</dbReference>
<feature type="region of interest" description="Disordered" evidence="6">
    <location>
        <begin position="112"/>
        <end position="173"/>
    </location>
</feature>
<feature type="compositionally biased region" description="Acidic residues" evidence="6">
    <location>
        <begin position="154"/>
        <end position="173"/>
    </location>
</feature>
<dbReference type="GO" id="GO:0000049">
    <property type="term" value="F:tRNA binding"/>
    <property type="evidence" value="ECO:0007669"/>
    <property type="project" value="UniProtKB-UniRule"/>
</dbReference>
<dbReference type="PANTHER" id="PTHR15239">
    <property type="entry name" value="NUCLEAR EXPORT MEDIATOR FACTOR NEMF"/>
    <property type="match status" value="1"/>
</dbReference>
<reference evidence="8 9" key="1">
    <citation type="journal article" date="2011" name="J. Bacteriol.">
        <title>Draft genome sequence of the anoxygenic filamentous phototrophic bacterium Oscillochloris trichoides subsp. DG-6.</title>
        <authorList>
            <person name="Kuznetsov B.B."/>
            <person name="Ivanovsky R.N."/>
            <person name="Keppen O.I."/>
            <person name="Sukhacheva M.V."/>
            <person name="Bumazhkin B.K."/>
            <person name="Patutina E.O."/>
            <person name="Beletsky A.V."/>
            <person name="Mardanov A.V."/>
            <person name="Baslerov R.V."/>
            <person name="Panteleeva A.N."/>
            <person name="Kolganova T.V."/>
            <person name="Ravin N.V."/>
            <person name="Skryabin K.G."/>
        </authorList>
    </citation>
    <scope>NUCLEOTIDE SEQUENCE [LARGE SCALE GENOMIC DNA]</scope>
    <source>
        <strain evidence="8 9">DG-6</strain>
    </source>
</reference>
<dbReference type="PANTHER" id="PTHR15239:SF6">
    <property type="entry name" value="RIBOSOME QUALITY CONTROL COMPLEX SUBUNIT NEMF"/>
    <property type="match status" value="1"/>
</dbReference>
<dbReference type="GO" id="GO:1990112">
    <property type="term" value="C:RQC complex"/>
    <property type="evidence" value="ECO:0007669"/>
    <property type="project" value="TreeGrafter"/>
</dbReference>
<keyword evidence="4 5" id="KW-0648">Protein biosynthesis</keyword>
<keyword evidence="9" id="KW-1185">Reference proteome</keyword>
<proteinExistence type="inferred from homology"/>
<dbReference type="AlphaFoldDB" id="E1IIC3"/>
<evidence type="ECO:0000256" key="4">
    <source>
        <dbReference type="ARBA" id="ARBA00022917"/>
    </source>
</evidence>
<evidence type="ECO:0000313" key="8">
    <source>
        <dbReference type="EMBL" id="EFO79073.1"/>
    </source>
</evidence>
<dbReference type="eggNOG" id="COG1293">
    <property type="taxonomic scope" value="Bacteria"/>
</dbReference>
<dbReference type="GO" id="GO:0019843">
    <property type="term" value="F:rRNA binding"/>
    <property type="evidence" value="ECO:0007669"/>
    <property type="project" value="UniProtKB-UniRule"/>
</dbReference>
<comment type="function">
    <text evidence="5">Key component of the ribosome quality control system (RQC), a ribosome-associated complex that mediates the extraction of incompletely synthesized nascent chains from stalled ribosomes and their subsequent degradation. RqcH recruits Ala-charged tRNA, and with RqcP directs the elongation of stalled nascent chains on 50S ribosomal subunits, leading to non-templated C-terminal alanine extensions (Ala tail). The Ala tail promotes nascent chain degradation. May add between 1 and at least 8 Ala residues. Binds to stalled 50S ribosomal subunits.</text>
</comment>
<evidence type="ECO:0000256" key="6">
    <source>
        <dbReference type="SAM" id="MobiDB-lite"/>
    </source>
</evidence>
<dbReference type="Pfam" id="PF05833">
    <property type="entry name" value="NFACT_N"/>
    <property type="match status" value="1"/>
</dbReference>
<comment type="similarity">
    <text evidence="5">Belongs to the NEMF family.</text>
</comment>